<accession>A0A0L0FJR6</accession>
<evidence type="ECO:0000313" key="3">
    <source>
        <dbReference type="Proteomes" id="UP000054560"/>
    </source>
</evidence>
<feature type="region of interest" description="Disordered" evidence="1">
    <location>
        <begin position="129"/>
        <end position="158"/>
    </location>
</feature>
<name>A0A0L0FJR6_9EUKA</name>
<protein>
    <submittedName>
        <fullName evidence="2">Uncharacterized protein</fullName>
    </submittedName>
</protein>
<evidence type="ECO:0000313" key="2">
    <source>
        <dbReference type="EMBL" id="KNC76273.1"/>
    </source>
</evidence>
<feature type="compositionally biased region" description="Low complexity" evidence="1">
    <location>
        <begin position="654"/>
        <end position="666"/>
    </location>
</feature>
<gene>
    <name evidence="2" type="ORF">SARC_11218</name>
</gene>
<dbReference type="EMBL" id="KQ243173">
    <property type="protein sequence ID" value="KNC76273.1"/>
    <property type="molecule type" value="Genomic_DNA"/>
</dbReference>
<feature type="compositionally biased region" description="Polar residues" evidence="1">
    <location>
        <begin position="566"/>
        <end position="575"/>
    </location>
</feature>
<sequence>MLPPTTAVEAGEQGYVHNTHLVPYTLRSTTLISCPTPYAAQTHITPLLPSAYRPELSITRDTADSPLLMSPAVAESSCHGNLRAAHGVGHGSSDTWVTCVNHLLSRIPLPPVPTFSQFAESAVALECGSEDKNGSETTHEGHGKGLHSREKRPIVGHKSKEHHVYRTAAALSDEAQIIALTTRSDACDDVRYQSPGPHATDDTEKEGEEHNKTTHREVGGRTVGEAQDTDRPAHAGKDGECTDTASAQIARGTTHNATHGSKHSTNIYGSKHSTHKGGEGSADAAQATGESVYVFKGTQISDCVQIGADTIEVTRSLRDSEATLSAAQRLDAALIVEAKHGKGSTKESTQGSVHGSIQYYTTAHTRYTSHARDMHLVPDCRASRSEGDTAHVCADSELDFTRAHMGEASQDIQRSRASTSPTRACGPQATESVQLRETQRFRYYREKERLMYQNTLERNNDATPKFGQPAFPLAMNIYCTRTQSLPLGRTCAGADVQPLNTRSPHAHRGKGAERQTQMQRPKNVNGQGRGRSVLSSRANKFKCKNDKQCVPVDRRRRIKTDRQKTTNKYTPTHTHATAERCTEAPHSATDQEHTVHKHTTPHPNTVPHSHSAAHKSVTRHGQPGASASRHPTRDTHSTRRMHSTADEGAGTQDTACSAATAKTATTPPYKPSRPTVRFAPTPDKAYKKSRIPAFSTPEKVRNYRSTPSKQKENKPPPIKTPGVSSKDKAIAPGNTPKKCATFEGTCLQLALSPADKPLPSAHIKRHSQTQTKRPSQTTANGRRRTPLADTDSK</sequence>
<evidence type="ECO:0000256" key="1">
    <source>
        <dbReference type="SAM" id="MobiDB-lite"/>
    </source>
</evidence>
<feature type="compositionally biased region" description="Basic and acidic residues" evidence="1">
    <location>
        <begin position="199"/>
        <end position="219"/>
    </location>
</feature>
<feature type="region of interest" description="Disordered" evidence="1">
    <location>
        <begin position="410"/>
        <end position="430"/>
    </location>
</feature>
<feature type="compositionally biased region" description="Polar residues" evidence="1">
    <location>
        <begin position="768"/>
        <end position="780"/>
    </location>
</feature>
<feature type="compositionally biased region" description="Polar residues" evidence="1">
    <location>
        <begin position="252"/>
        <end position="268"/>
    </location>
</feature>
<feature type="region of interest" description="Disordered" evidence="1">
    <location>
        <begin position="188"/>
        <end position="240"/>
    </location>
</feature>
<organism evidence="2 3">
    <name type="scientific">Sphaeroforma arctica JP610</name>
    <dbReference type="NCBI Taxonomy" id="667725"/>
    <lineage>
        <taxon>Eukaryota</taxon>
        <taxon>Ichthyosporea</taxon>
        <taxon>Ichthyophonida</taxon>
        <taxon>Sphaeroforma</taxon>
    </lineage>
</organism>
<feature type="compositionally biased region" description="Basic and acidic residues" evidence="1">
    <location>
        <begin position="576"/>
        <end position="594"/>
    </location>
</feature>
<dbReference type="AlphaFoldDB" id="A0A0L0FJR6"/>
<feature type="region of interest" description="Disordered" evidence="1">
    <location>
        <begin position="753"/>
        <end position="793"/>
    </location>
</feature>
<proteinExistence type="predicted"/>
<feature type="region of interest" description="Disordered" evidence="1">
    <location>
        <begin position="252"/>
        <end position="283"/>
    </location>
</feature>
<feature type="compositionally biased region" description="Basic and acidic residues" evidence="1">
    <location>
        <begin position="129"/>
        <end position="153"/>
    </location>
</feature>
<dbReference type="GeneID" id="25911722"/>
<dbReference type="Proteomes" id="UP000054560">
    <property type="component" value="Unassembled WGS sequence"/>
</dbReference>
<reference evidence="2 3" key="1">
    <citation type="submission" date="2011-02" db="EMBL/GenBank/DDBJ databases">
        <title>The Genome Sequence of Sphaeroforma arctica JP610.</title>
        <authorList>
            <consortium name="The Broad Institute Genome Sequencing Platform"/>
            <person name="Russ C."/>
            <person name="Cuomo C."/>
            <person name="Young S.K."/>
            <person name="Zeng Q."/>
            <person name="Gargeya S."/>
            <person name="Alvarado L."/>
            <person name="Berlin A."/>
            <person name="Chapman S.B."/>
            <person name="Chen Z."/>
            <person name="Freedman E."/>
            <person name="Gellesch M."/>
            <person name="Goldberg J."/>
            <person name="Griggs A."/>
            <person name="Gujja S."/>
            <person name="Heilman E."/>
            <person name="Heiman D."/>
            <person name="Howarth C."/>
            <person name="Mehta T."/>
            <person name="Neiman D."/>
            <person name="Pearson M."/>
            <person name="Roberts A."/>
            <person name="Saif S."/>
            <person name="Shea T."/>
            <person name="Shenoy N."/>
            <person name="Sisk P."/>
            <person name="Stolte C."/>
            <person name="Sykes S."/>
            <person name="White J."/>
            <person name="Yandava C."/>
            <person name="Burger G."/>
            <person name="Gray M.W."/>
            <person name="Holland P.W.H."/>
            <person name="King N."/>
            <person name="Lang F.B.F."/>
            <person name="Roger A.J."/>
            <person name="Ruiz-Trillo I."/>
            <person name="Haas B."/>
            <person name="Nusbaum C."/>
            <person name="Birren B."/>
        </authorList>
    </citation>
    <scope>NUCLEOTIDE SEQUENCE [LARGE SCALE GENOMIC DNA]</scope>
    <source>
        <strain evidence="2 3">JP610</strain>
    </source>
</reference>
<feature type="compositionally biased region" description="Basic and acidic residues" evidence="1">
    <location>
        <begin position="228"/>
        <end position="240"/>
    </location>
</feature>
<keyword evidence="3" id="KW-1185">Reference proteome</keyword>
<feature type="compositionally biased region" description="Polar residues" evidence="1">
    <location>
        <begin position="514"/>
        <end position="526"/>
    </location>
</feature>
<feature type="compositionally biased region" description="Polar residues" evidence="1">
    <location>
        <begin position="410"/>
        <end position="422"/>
    </location>
</feature>
<dbReference type="RefSeq" id="XP_014150175.1">
    <property type="nucleotide sequence ID" value="XM_014294700.1"/>
</dbReference>
<feature type="region of interest" description="Disordered" evidence="1">
    <location>
        <begin position="498"/>
        <end position="738"/>
    </location>
</feature>